<accession>A0ABP0YAF7</accession>
<evidence type="ECO:0000256" key="3">
    <source>
        <dbReference type="SAM" id="Phobius"/>
    </source>
</evidence>
<dbReference type="PANTHER" id="PTHR33600:SF3">
    <property type="entry name" value="PLASTID DIVISION PROTEIN PDV2"/>
    <property type="match status" value="1"/>
</dbReference>
<keyword evidence="5" id="KW-1185">Reference proteome</keyword>
<proteinExistence type="predicted"/>
<feature type="coiled-coil region" evidence="1">
    <location>
        <begin position="75"/>
        <end position="102"/>
    </location>
</feature>
<keyword evidence="1" id="KW-0175">Coiled coil</keyword>
<keyword evidence="3" id="KW-0472">Membrane</keyword>
<keyword evidence="3" id="KW-0812">Transmembrane</keyword>
<gene>
    <name evidence="4" type="ORF">CITCOLO1_LOCUS7684</name>
</gene>
<feature type="region of interest" description="Disordered" evidence="2">
    <location>
        <begin position="45"/>
        <end position="67"/>
    </location>
</feature>
<organism evidence="4 5">
    <name type="scientific">Citrullus colocynthis</name>
    <name type="common">colocynth</name>
    <dbReference type="NCBI Taxonomy" id="252529"/>
    <lineage>
        <taxon>Eukaryota</taxon>
        <taxon>Viridiplantae</taxon>
        <taxon>Streptophyta</taxon>
        <taxon>Embryophyta</taxon>
        <taxon>Tracheophyta</taxon>
        <taxon>Spermatophyta</taxon>
        <taxon>Magnoliopsida</taxon>
        <taxon>eudicotyledons</taxon>
        <taxon>Gunneridae</taxon>
        <taxon>Pentapetalae</taxon>
        <taxon>rosids</taxon>
        <taxon>fabids</taxon>
        <taxon>Cucurbitales</taxon>
        <taxon>Cucurbitaceae</taxon>
        <taxon>Benincaseae</taxon>
        <taxon>Citrullus</taxon>
    </lineage>
</organism>
<reference evidence="4 5" key="1">
    <citation type="submission" date="2024-03" db="EMBL/GenBank/DDBJ databases">
        <authorList>
            <person name="Gkanogiannis A."/>
            <person name="Becerra Lopez-Lavalle L."/>
        </authorList>
    </citation>
    <scope>NUCLEOTIDE SEQUENCE [LARGE SCALE GENOMIC DNA]</scope>
</reference>
<dbReference type="PANTHER" id="PTHR33600">
    <property type="entry name" value="PLASTID DIVISION PROTEIN PDV2"/>
    <property type="match status" value="1"/>
</dbReference>
<dbReference type="EMBL" id="OZ021736">
    <property type="protein sequence ID" value="CAK9315845.1"/>
    <property type="molecule type" value="Genomic_DNA"/>
</dbReference>
<dbReference type="Proteomes" id="UP001642487">
    <property type="component" value="Chromosome 2"/>
</dbReference>
<evidence type="ECO:0000256" key="2">
    <source>
        <dbReference type="SAM" id="MobiDB-lite"/>
    </source>
</evidence>
<evidence type="ECO:0000256" key="1">
    <source>
        <dbReference type="SAM" id="Coils"/>
    </source>
</evidence>
<evidence type="ECO:0000313" key="4">
    <source>
        <dbReference type="EMBL" id="CAK9315845.1"/>
    </source>
</evidence>
<evidence type="ECO:0000313" key="5">
    <source>
        <dbReference type="Proteomes" id="UP001642487"/>
    </source>
</evidence>
<feature type="transmembrane region" description="Helical" evidence="3">
    <location>
        <begin position="208"/>
        <end position="231"/>
    </location>
</feature>
<keyword evidence="3" id="KW-1133">Transmembrane helix</keyword>
<protein>
    <recommendedName>
        <fullName evidence="6">Plastid division protein PDV2</fullName>
    </recommendedName>
</protein>
<name>A0ABP0YAF7_9ROSI</name>
<dbReference type="InterPro" id="IPR038939">
    <property type="entry name" value="PDV1/PDV2"/>
</dbReference>
<evidence type="ECO:0008006" key="6">
    <source>
        <dbReference type="Google" id="ProtNLM"/>
    </source>
</evidence>
<sequence length="304" mass="33247">MEEQSTAIILARATELRLKIRNSVNTTTTSSAVNSREIRDDRFSVDENNGVVGSRRSEADASGGEAEEDEEAVRLLNICDALESLENQLSSLQDLQQRQRYEKEVALSEIEHSRKILLDKLKKYKGGDLEVIHEASAFVGETVQHNQDFMLPPYPSHLGNGYLHPFPSGHKSVSNGLIDATSNKATNKLNKSERKLSKSDSQNSKNGLGFFISVAAKSVVTIVGIASILHLTGFRPKFVRKVAALKVFDGFRQSAGGNNGSHNACPPGKFLMMEDGEARCVVKERIEVPFSSVVAKPDVNYGSG</sequence>